<dbReference type="Proteomes" id="UP000030481">
    <property type="component" value="Unassembled WGS sequence"/>
</dbReference>
<sequence>MRISKGYWLWGLFPSVEKFFLDEIKAKVQSKLKSPFFETHITLTGPYLNIDNIFLNKLKNFAENNSAITLNVGGYDFKQEIFKSFYISIENSRGLKELRRNIYELNNFDLANNYSPHISLSYGNHEIKAKKELISNLPELNQPIRMSKIALVEVDEDINLWKILESFDLN</sequence>
<dbReference type="PANTHER" id="PTHR28141">
    <property type="entry name" value="2',3'-CYCLIC-NUCLEOTIDE 3'-PHOSPHODIESTERASE"/>
    <property type="match status" value="1"/>
</dbReference>
<dbReference type="InterPro" id="IPR009097">
    <property type="entry name" value="Cyclic_Pdiesterase"/>
</dbReference>
<gene>
    <name evidence="1" type="ORF">EV01_1155</name>
</gene>
<dbReference type="GO" id="GO:0004113">
    <property type="term" value="F:2',3'-cyclic-nucleotide 3'-phosphodiesterase activity"/>
    <property type="evidence" value="ECO:0007669"/>
    <property type="project" value="TreeGrafter"/>
</dbReference>
<dbReference type="GO" id="GO:0009187">
    <property type="term" value="P:cyclic nucleotide metabolic process"/>
    <property type="evidence" value="ECO:0007669"/>
    <property type="project" value="TreeGrafter"/>
</dbReference>
<proteinExistence type="predicted"/>
<accession>A0A0A2B458</accession>
<dbReference type="PANTHER" id="PTHR28141:SF1">
    <property type="entry name" value="2',3'-CYCLIC-NUCLEOTIDE 3'-PHOSPHODIESTERASE"/>
    <property type="match status" value="1"/>
</dbReference>
<evidence type="ECO:0000313" key="1">
    <source>
        <dbReference type="EMBL" id="KGG07540.1"/>
    </source>
</evidence>
<dbReference type="Gene3D" id="3.90.1140.10">
    <property type="entry name" value="Cyclic phosphodiesterase"/>
    <property type="match status" value="1"/>
</dbReference>
<name>A0A0A2B458_PROMR</name>
<dbReference type="InterPro" id="IPR012386">
    <property type="entry name" value="Cyclic-nucl_3Pdiesterase"/>
</dbReference>
<dbReference type="SUPFAM" id="SSF55144">
    <property type="entry name" value="LigT-like"/>
    <property type="match status" value="1"/>
</dbReference>
<evidence type="ECO:0000313" key="2">
    <source>
        <dbReference type="Proteomes" id="UP000030481"/>
    </source>
</evidence>
<dbReference type="AlphaFoldDB" id="A0A0A2B458"/>
<dbReference type="EMBL" id="JNAR01000015">
    <property type="protein sequence ID" value="KGG07540.1"/>
    <property type="molecule type" value="Genomic_DNA"/>
</dbReference>
<comment type="caution">
    <text evidence="1">The sequence shown here is derived from an EMBL/GenBank/DDBJ whole genome shotgun (WGS) entry which is preliminary data.</text>
</comment>
<organism evidence="1 2">
    <name type="scientific">Prochlorococcus marinus str. MIT 9401</name>
    <dbReference type="NCBI Taxonomy" id="167551"/>
    <lineage>
        <taxon>Bacteria</taxon>
        <taxon>Bacillati</taxon>
        <taxon>Cyanobacteriota</taxon>
        <taxon>Cyanophyceae</taxon>
        <taxon>Synechococcales</taxon>
        <taxon>Prochlorococcaceae</taxon>
        <taxon>Prochlorococcus</taxon>
    </lineage>
</organism>
<dbReference type="RefSeq" id="WP_032518421.1">
    <property type="nucleotide sequence ID" value="NZ_JNAR01000015.1"/>
</dbReference>
<reference evidence="2" key="1">
    <citation type="journal article" date="2014" name="Sci. Data">
        <title>Genomes of diverse isolates of the marine cyanobacterium Prochlorococcus.</title>
        <authorList>
            <person name="Biller S."/>
            <person name="Berube P."/>
            <person name="Thompson J."/>
            <person name="Kelly L."/>
            <person name="Roggensack S."/>
            <person name="Awad L."/>
            <person name="Roache-Johnson K."/>
            <person name="Ding H."/>
            <person name="Giovannoni S.J."/>
            <person name="Moore L.R."/>
            <person name="Chisholm S.W."/>
        </authorList>
    </citation>
    <scope>NUCLEOTIDE SEQUENCE [LARGE SCALE GENOMIC DNA]</scope>
</reference>
<dbReference type="Pfam" id="PF13563">
    <property type="entry name" value="2_5_RNA_ligase2"/>
    <property type="match status" value="1"/>
</dbReference>
<protein>
    <submittedName>
        <fullName evidence="1">Uncharacterized protein</fullName>
    </submittedName>
</protein>